<proteinExistence type="predicted"/>
<dbReference type="AlphaFoldDB" id="A0AAD5UB08"/>
<sequence>MQVEINEQKRKRVEFEIENEEVEKETYQKYFKITNESDLEVRCFVTTECSFKLFASVEELEFHKQTKHNLKCVECNKHLHSKNFLNLHIQELHDPFFKILKENKPMYQCLIETCVSKKKNFKSIFERNKHMVSKHELPYESQVYRLLGYPRISVDQKKKVDSKIEKELINEKILESKKLHDLILGISNLQLPKEIHFGKNAQKGFDRK</sequence>
<evidence type="ECO:0000259" key="1">
    <source>
        <dbReference type="PROSITE" id="PS00028"/>
    </source>
</evidence>
<evidence type="ECO:0000313" key="3">
    <source>
        <dbReference type="Proteomes" id="UP001211065"/>
    </source>
</evidence>
<dbReference type="SMART" id="SM00355">
    <property type="entry name" value="ZnF_C2H2"/>
    <property type="match status" value="3"/>
</dbReference>
<dbReference type="PANTHER" id="PTHR21354">
    <property type="entry name" value="ZINC FINGER PROTEIN 511"/>
    <property type="match status" value="1"/>
</dbReference>
<accession>A0AAD5UB08</accession>
<dbReference type="Proteomes" id="UP001211065">
    <property type="component" value="Unassembled WGS sequence"/>
</dbReference>
<name>A0AAD5UB08_9FUNG</name>
<dbReference type="EMBL" id="JADGJW010000010">
    <property type="protein sequence ID" value="KAJ3227816.1"/>
    <property type="molecule type" value="Genomic_DNA"/>
</dbReference>
<dbReference type="InterPro" id="IPR039258">
    <property type="entry name" value="ZNF511"/>
</dbReference>
<organism evidence="2 3">
    <name type="scientific">Clydaea vesicula</name>
    <dbReference type="NCBI Taxonomy" id="447962"/>
    <lineage>
        <taxon>Eukaryota</taxon>
        <taxon>Fungi</taxon>
        <taxon>Fungi incertae sedis</taxon>
        <taxon>Chytridiomycota</taxon>
        <taxon>Chytridiomycota incertae sedis</taxon>
        <taxon>Chytridiomycetes</taxon>
        <taxon>Lobulomycetales</taxon>
        <taxon>Lobulomycetaceae</taxon>
        <taxon>Clydaea</taxon>
    </lineage>
</organism>
<dbReference type="PANTHER" id="PTHR21354:SF0">
    <property type="entry name" value="ZINC FINGER PROTEIN 511"/>
    <property type="match status" value="1"/>
</dbReference>
<feature type="domain" description="C2H2-type" evidence="1">
    <location>
        <begin position="72"/>
        <end position="93"/>
    </location>
</feature>
<reference evidence="2" key="1">
    <citation type="submission" date="2020-05" db="EMBL/GenBank/DDBJ databases">
        <title>Phylogenomic resolution of chytrid fungi.</title>
        <authorList>
            <person name="Stajich J.E."/>
            <person name="Amses K."/>
            <person name="Simmons R."/>
            <person name="Seto K."/>
            <person name="Myers J."/>
            <person name="Bonds A."/>
            <person name="Quandt C.A."/>
            <person name="Barry K."/>
            <person name="Liu P."/>
            <person name="Grigoriev I."/>
            <person name="Longcore J.E."/>
            <person name="James T.Y."/>
        </authorList>
    </citation>
    <scope>NUCLEOTIDE SEQUENCE</scope>
    <source>
        <strain evidence="2">JEL0476</strain>
    </source>
</reference>
<gene>
    <name evidence="2" type="ORF">HK099_000070</name>
</gene>
<dbReference type="InterPro" id="IPR013087">
    <property type="entry name" value="Znf_C2H2_type"/>
</dbReference>
<protein>
    <recommendedName>
        <fullName evidence="1">C2H2-type domain-containing protein</fullName>
    </recommendedName>
</protein>
<evidence type="ECO:0000313" key="2">
    <source>
        <dbReference type="EMBL" id="KAJ3227816.1"/>
    </source>
</evidence>
<comment type="caution">
    <text evidence="2">The sequence shown here is derived from an EMBL/GenBank/DDBJ whole genome shotgun (WGS) entry which is preliminary data.</text>
</comment>
<keyword evidence="3" id="KW-1185">Reference proteome</keyword>
<dbReference type="PROSITE" id="PS00028">
    <property type="entry name" value="ZINC_FINGER_C2H2_1"/>
    <property type="match status" value="1"/>
</dbReference>